<gene>
    <name evidence="2" type="primary">BQ5605_C025g10076</name>
    <name evidence="2" type="ORF">BQ5605_C025G10076</name>
</gene>
<organism evidence="2 3">
    <name type="scientific">Microbotryum silenes-dioicae</name>
    <dbReference type="NCBI Taxonomy" id="796604"/>
    <lineage>
        <taxon>Eukaryota</taxon>
        <taxon>Fungi</taxon>
        <taxon>Dikarya</taxon>
        <taxon>Basidiomycota</taxon>
        <taxon>Pucciniomycotina</taxon>
        <taxon>Microbotryomycetes</taxon>
        <taxon>Microbotryales</taxon>
        <taxon>Microbotryaceae</taxon>
        <taxon>Microbotryum</taxon>
    </lineage>
</organism>
<dbReference type="AlphaFoldDB" id="A0A2X0MMH8"/>
<feature type="compositionally biased region" description="Basic residues" evidence="1">
    <location>
        <begin position="1"/>
        <end position="19"/>
    </location>
</feature>
<evidence type="ECO:0000313" key="3">
    <source>
        <dbReference type="Proteomes" id="UP000249464"/>
    </source>
</evidence>
<evidence type="ECO:0000313" key="2">
    <source>
        <dbReference type="EMBL" id="SGZ27191.1"/>
    </source>
</evidence>
<sequence length="91" mass="9860">MSGARLTHHLSVRGSRRRPQSSLQVVLRRAPTKTSTATLFAPFTASKVKAVDFLAPSASTLDSIAPPFEGCLADSGIDRDDGYDRCGLRWL</sequence>
<reference evidence="2 3" key="1">
    <citation type="submission" date="2016-11" db="EMBL/GenBank/DDBJ databases">
        <authorList>
            <person name="Jaros S."/>
            <person name="Januszkiewicz K."/>
            <person name="Wedrychowicz H."/>
        </authorList>
    </citation>
    <scope>NUCLEOTIDE SEQUENCE [LARGE SCALE GENOMIC DNA]</scope>
</reference>
<keyword evidence="3" id="KW-1185">Reference proteome</keyword>
<protein>
    <submittedName>
        <fullName evidence="2">BQ5605_C025g10076 protein</fullName>
    </submittedName>
</protein>
<proteinExistence type="predicted"/>
<dbReference type="EMBL" id="FQNC01000087">
    <property type="protein sequence ID" value="SGZ27191.1"/>
    <property type="molecule type" value="Genomic_DNA"/>
</dbReference>
<evidence type="ECO:0000256" key="1">
    <source>
        <dbReference type="SAM" id="MobiDB-lite"/>
    </source>
</evidence>
<feature type="region of interest" description="Disordered" evidence="1">
    <location>
        <begin position="1"/>
        <end position="29"/>
    </location>
</feature>
<accession>A0A2X0MMH8</accession>
<dbReference type="Proteomes" id="UP000249464">
    <property type="component" value="Unassembled WGS sequence"/>
</dbReference>
<name>A0A2X0MMH8_9BASI</name>